<keyword evidence="1" id="KW-0472">Membrane</keyword>
<feature type="transmembrane region" description="Helical" evidence="1">
    <location>
        <begin position="72"/>
        <end position="95"/>
    </location>
</feature>
<evidence type="ECO:0000313" key="3">
    <source>
        <dbReference type="Proteomes" id="UP001224644"/>
    </source>
</evidence>
<dbReference type="EMBL" id="JAUFPX010000017">
    <property type="protein sequence ID" value="MDN3592602.1"/>
    <property type="molecule type" value="Genomic_DNA"/>
</dbReference>
<feature type="transmembrane region" description="Helical" evidence="1">
    <location>
        <begin position="42"/>
        <end position="60"/>
    </location>
</feature>
<organism evidence="2 3">
    <name type="scientific">Methylobacterium adhaesivum</name>
    <dbReference type="NCBI Taxonomy" id="333297"/>
    <lineage>
        <taxon>Bacteria</taxon>
        <taxon>Pseudomonadati</taxon>
        <taxon>Pseudomonadota</taxon>
        <taxon>Alphaproteobacteria</taxon>
        <taxon>Hyphomicrobiales</taxon>
        <taxon>Methylobacteriaceae</taxon>
        <taxon>Methylobacterium</taxon>
    </lineage>
</organism>
<keyword evidence="3" id="KW-1185">Reference proteome</keyword>
<reference evidence="3" key="1">
    <citation type="journal article" date="2019" name="Int. J. Syst. Evol. Microbiol.">
        <title>The Global Catalogue of Microorganisms (GCM) 10K type strain sequencing project: providing services to taxonomists for standard genome sequencing and annotation.</title>
        <authorList>
            <consortium name="The Broad Institute Genomics Platform"/>
            <consortium name="The Broad Institute Genome Sequencing Center for Infectious Disease"/>
            <person name="Wu L."/>
            <person name="Ma J."/>
        </authorList>
    </citation>
    <scope>NUCLEOTIDE SEQUENCE [LARGE SCALE GENOMIC DNA]</scope>
    <source>
        <strain evidence="3">CECT 7069</strain>
    </source>
</reference>
<keyword evidence="1" id="KW-0812">Transmembrane</keyword>
<protein>
    <submittedName>
        <fullName evidence="2">NrsF family protein</fullName>
    </submittedName>
</protein>
<name>A0ABT8BK79_9HYPH</name>
<sequence length="222" mass="22745">MTAWNEEPIPVASRHMRLIDALARGLVPVRQVSSPLQRMLDWLRIIILPGAGLVLVAHLKGALGRHAVEPEFVLAAIGSVATAVTAAAAAILAMFPDRDPRWALLPVPSLTLWIGASLSGASAKHGAPMSLSDACTCVGFILGLGVPFALLLATNLKGGYALYPSLSGGLAGLAAASAAASILGLFHPFATTLNDLALHALAIALLSGAGARLGRPFLGGRM</sequence>
<feature type="transmembrane region" description="Helical" evidence="1">
    <location>
        <begin position="129"/>
        <end position="153"/>
    </location>
</feature>
<proteinExistence type="predicted"/>
<dbReference type="InterPro" id="IPR009495">
    <property type="entry name" value="NrsF"/>
</dbReference>
<comment type="caution">
    <text evidence="2">The sequence shown here is derived from an EMBL/GenBank/DDBJ whole genome shotgun (WGS) entry which is preliminary data.</text>
</comment>
<evidence type="ECO:0000256" key="1">
    <source>
        <dbReference type="SAM" id="Phobius"/>
    </source>
</evidence>
<dbReference type="Proteomes" id="UP001224644">
    <property type="component" value="Unassembled WGS sequence"/>
</dbReference>
<accession>A0ABT8BK79</accession>
<dbReference type="Pfam" id="PF06532">
    <property type="entry name" value="NrsF"/>
    <property type="match status" value="1"/>
</dbReference>
<gene>
    <name evidence="2" type="ORF">QWZ12_18575</name>
</gene>
<dbReference type="RefSeq" id="WP_238223419.1">
    <property type="nucleotide sequence ID" value="NZ_BPQD01000006.1"/>
</dbReference>
<feature type="transmembrane region" description="Helical" evidence="1">
    <location>
        <begin position="165"/>
        <end position="190"/>
    </location>
</feature>
<keyword evidence="1" id="KW-1133">Transmembrane helix</keyword>
<evidence type="ECO:0000313" key="2">
    <source>
        <dbReference type="EMBL" id="MDN3592602.1"/>
    </source>
</evidence>
<feature type="transmembrane region" description="Helical" evidence="1">
    <location>
        <begin position="196"/>
        <end position="214"/>
    </location>
</feature>